<dbReference type="InterPro" id="IPR043936">
    <property type="entry name" value="HOOK_N"/>
</dbReference>
<dbReference type="WBParaSite" id="PSAMB.scaffold644size44715.g7718.t2">
    <property type="protein sequence ID" value="PSAMB.scaffold644size44715.g7718.t2"/>
    <property type="gene ID" value="PSAMB.scaffold644size44715.g7718"/>
</dbReference>
<dbReference type="GO" id="GO:0005813">
    <property type="term" value="C:centrosome"/>
    <property type="evidence" value="ECO:0007669"/>
    <property type="project" value="TreeGrafter"/>
</dbReference>
<dbReference type="Gene3D" id="6.10.250.3110">
    <property type="match status" value="1"/>
</dbReference>
<evidence type="ECO:0000256" key="1">
    <source>
        <dbReference type="ARBA" id="ARBA00004496"/>
    </source>
</evidence>
<dbReference type="GO" id="GO:0005737">
    <property type="term" value="C:cytoplasm"/>
    <property type="evidence" value="ECO:0007669"/>
    <property type="project" value="UniProtKB-SubCell"/>
</dbReference>
<dbReference type="InterPro" id="IPR036872">
    <property type="entry name" value="CH_dom_sf"/>
</dbReference>
<feature type="region of interest" description="Disordered" evidence="5">
    <location>
        <begin position="1066"/>
        <end position="1136"/>
    </location>
</feature>
<evidence type="ECO:0000256" key="5">
    <source>
        <dbReference type="SAM" id="MobiDB-lite"/>
    </source>
</evidence>
<feature type="coiled-coil region" evidence="4">
    <location>
        <begin position="1021"/>
        <end position="1048"/>
    </location>
</feature>
<feature type="compositionally biased region" description="Polar residues" evidence="5">
    <location>
        <begin position="1076"/>
        <end position="1096"/>
    </location>
</feature>
<feature type="coiled-coil region" evidence="4">
    <location>
        <begin position="169"/>
        <end position="275"/>
    </location>
</feature>
<evidence type="ECO:0000313" key="8">
    <source>
        <dbReference type="WBParaSite" id="PSAMB.scaffold644size44715.g7718.t2"/>
    </source>
</evidence>
<feature type="coiled-coil region" evidence="4">
    <location>
        <begin position="905"/>
        <end position="988"/>
    </location>
</feature>
<dbReference type="GO" id="GO:0008017">
    <property type="term" value="F:microtubule binding"/>
    <property type="evidence" value="ECO:0007669"/>
    <property type="project" value="TreeGrafter"/>
</dbReference>
<feature type="coiled-coil region" evidence="4">
    <location>
        <begin position="300"/>
        <end position="585"/>
    </location>
</feature>
<evidence type="ECO:0000259" key="6">
    <source>
        <dbReference type="Pfam" id="PF19047"/>
    </source>
</evidence>
<feature type="compositionally biased region" description="Basic and acidic residues" evidence="5">
    <location>
        <begin position="706"/>
        <end position="717"/>
    </location>
</feature>
<evidence type="ECO:0000256" key="4">
    <source>
        <dbReference type="SAM" id="Coils"/>
    </source>
</evidence>
<evidence type="ECO:0000256" key="2">
    <source>
        <dbReference type="ARBA" id="ARBA00022490"/>
    </source>
</evidence>
<dbReference type="GO" id="GO:0030705">
    <property type="term" value="P:cytoskeleton-dependent intracellular transport"/>
    <property type="evidence" value="ECO:0007669"/>
    <property type="project" value="InterPro"/>
</dbReference>
<dbReference type="GO" id="GO:0031122">
    <property type="term" value="P:cytoplasmic microtubule organization"/>
    <property type="evidence" value="ECO:0007669"/>
    <property type="project" value="TreeGrafter"/>
</dbReference>
<dbReference type="PANTHER" id="PTHR18947:SF28">
    <property type="entry name" value="GIRDIN, ISOFORM A"/>
    <property type="match status" value="1"/>
</dbReference>
<comment type="subcellular location">
    <subcellularLocation>
        <location evidence="1">Cytoplasm</location>
    </subcellularLocation>
</comment>
<keyword evidence="3 4" id="KW-0175">Coiled coil</keyword>
<feature type="compositionally biased region" description="Basic and acidic residues" evidence="5">
    <location>
        <begin position="1397"/>
        <end position="1406"/>
    </location>
</feature>
<evidence type="ECO:0000256" key="3">
    <source>
        <dbReference type="ARBA" id="ARBA00023054"/>
    </source>
</evidence>
<protein>
    <submittedName>
        <fullName evidence="8">HOOK N-terminal domain-containing protein</fullName>
    </submittedName>
</protein>
<dbReference type="SUPFAM" id="SSF116907">
    <property type="entry name" value="Hook domain"/>
    <property type="match status" value="1"/>
</dbReference>
<dbReference type="Gene3D" id="1.10.418.10">
    <property type="entry name" value="Calponin-like domain"/>
    <property type="match status" value="1"/>
</dbReference>
<feature type="region of interest" description="Disordered" evidence="5">
    <location>
        <begin position="1157"/>
        <end position="1413"/>
    </location>
</feature>
<dbReference type="PANTHER" id="PTHR18947">
    <property type="entry name" value="HOOK PROTEINS"/>
    <property type="match status" value="1"/>
</dbReference>
<sequence>MRHLWTRQEVISARKTLEFKGSGNEMKKVLLLLLGCAVQSDRKQEFVDRIKEMEVELQAAIVQQIQKITDNGECVLNVQALELDPDDQLTTTVLHQLQRVVKERDAYAQSVLELTQEQESDSSSGTSVCNGDVCARKLPEALQHDGRTPSPSNGDRHVSVELASTKAELRKIRNDAEEKGELLAELREDLAAKEAEVARLQHEKLELLRDARAAKDYRDELDCLQHKLTKLDRLEGDNARMREKLADLDFFRSRVDELREENGILSDTRTVLEEQLESWKRRATQQTDIESKWLDAQRTQHALQAELTQERDRLSELLTENARLEKECQNSLGKSALLEKELDMARNGPGTPRATMGTLQEQLVDSERSRMLELQLENTRLRSQLDQSNGTSTAEVDAMRERSETLKARIAELESEKNAMTETLTVCRAEADELRSDRDRLHQNLQDARRNFTDFQSDKERQLRADCERKVEDLRQSLDETRTQLEEAIAERKQADTELDRMRGEFKSVERRNVDSEQNVAEFEKRLLLLERDKRTLEKERTVLKEKLDASDTELEQVRTQLLDLERLERRAAACEQTATEARDKLCDVEAERKSFAQQLELETKKTARLRDDLVAEKTQSGDLLARLRTISNAMRLCSGDSALDEAAFLQTIDSKILDCWNAQRRETENLRIESQSRAAELDDVRQELEQLRRLESQWRSTTGGDSERMKELSEESRNAKEQVTIVQERVRALQQEALTKETQLAAARQEVQELRVHASAQARLQAELAKLQVSLRNTELQEELLRQDNEELQKQLERSDSQRTAARADLEAFKTMHSGLLADHDRLQTLHDQLTGDYDRSKHDIYQLKARLKDAKISSDEVHQAREAAFKERRTAEEMKSIIAMEREQKEHEFKTFVVLQNDHSELKRAHDALRAEYTTLRRDFDIIEPELRRARGVEQTARMHTAQLNNQIAELKDSLTKKDLEIAKLSHKIDMLSQLNSTLEMEGHKLLRQMDQLISQNQELLTRAMNDKEHFHAEEKDLQEKMNALRRHKDKLEEKIMDQYRMMDNKKYSKEKPTLVKRAAKALIPRSPARKSSNGRLLPATSTTEDSSAYSADEGGFQSPPRPPASLPSHGERRRSGDAPKSPSKTAIPAVHSPHIPKLVHDAQSSQPLFVRAPPISNETSPIYSIPKQRDRSPRRSPTATVAPTVAVAVSPPPPDPPTYGETMQRNRRRASFGLLLPARARQPLAPVVSPPGAAIPEQQTAFEYAERKSPRSPSKSPNGPRVISQGERPHSSYDNVGGLRPQVRGEPLRAIDDDDNEEEKKGWFERTNLRRSLSAKDDADESLKMSRGTLRRADPATLRANPGLQKQEQHHTAMRNYVETDSKRKGTAKKGRGRGGGGDDDGDGGLFGGGDKKRADHKWLGGAKGKKVEGMDIEAKVVQTFAVLF</sequence>
<accession>A0A914X543</accession>
<dbReference type="Proteomes" id="UP000887566">
    <property type="component" value="Unplaced"/>
</dbReference>
<organism evidence="7 8">
    <name type="scientific">Plectus sambesii</name>
    <dbReference type="NCBI Taxonomy" id="2011161"/>
    <lineage>
        <taxon>Eukaryota</taxon>
        <taxon>Metazoa</taxon>
        <taxon>Ecdysozoa</taxon>
        <taxon>Nematoda</taxon>
        <taxon>Chromadorea</taxon>
        <taxon>Plectida</taxon>
        <taxon>Plectina</taxon>
        <taxon>Plectoidea</taxon>
        <taxon>Plectidae</taxon>
        <taxon>Plectus</taxon>
    </lineage>
</organism>
<feature type="compositionally biased region" description="Low complexity" evidence="5">
    <location>
        <begin position="1221"/>
        <end position="1233"/>
    </location>
</feature>
<keyword evidence="2" id="KW-0963">Cytoplasm</keyword>
<dbReference type="Pfam" id="PF19047">
    <property type="entry name" value="HOOK_N"/>
    <property type="match status" value="1"/>
</dbReference>
<feature type="compositionally biased region" description="Low complexity" evidence="5">
    <location>
        <begin position="1184"/>
        <end position="1196"/>
    </location>
</feature>
<feature type="region of interest" description="Disordered" evidence="5">
    <location>
        <begin position="697"/>
        <end position="717"/>
    </location>
</feature>
<keyword evidence="7" id="KW-1185">Reference proteome</keyword>
<feature type="compositionally biased region" description="Basic and acidic residues" evidence="5">
    <location>
        <begin position="1305"/>
        <end position="1331"/>
    </location>
</feature>
<feature type="domain" description="HOOK N-terminal" evidence="6">
    <location>
        <begin position="22"/>
        <end position="66"/>
    </location>
</feature>
<dbReference type="GO" id="GO:0051959">
    <property type="term" value="F:dynein light intermediate chain binding"/>
    <property type="evidence" value="ECO:0007669"/>
    <property type="project" value="TreeGrafter"/>
</dbReference>
<reference evidence="8" key="1">
    <citation type="submission" date="2022-11" db="UniProtKB">
        <authorList>
            <consortium name="WormBaseParasite"/>
        </authorList>
    </citation>
    <scope>IDENTIFICATION</scope>
</reference>
<name>A0A914X543_9BILA</name>
<proteinExistence type="predicted"/>
<evidence type="ECO:0000313" key="7">
    <source>
        <dbReference type="Proteomes" id="UP000887566"/>
    </source>
</evidence>